<sequence>MGMTFKRRYANRSMHAAFITGIILFSVVAPDTVLQNFNPEQQRTVVLLLLAIYLWTVSKMPTGAASILILAMIIIMNLTDSVEDAMAGFLSSALYFILILSVLSQVLIKTDADKVITSKILKIKNISPKKIALILPLFMSLLPVMMPSAFARLKTVLPFVNGLNDAFQFSEGSVFRKYAMYVTGLVNQNSTMIVYTGGGYPVLAAQLLKDYGVADLSWISWFLIIAPPLWCALIITSVFSWFYLKLSYPSESTKDFTPDENTQVTDHDEYKATKMFWFVIATFTLMIATWIFTDSGTVPTLLPPMILTVIYALPKIELITNEDIRAFNWENFLLIGASLSIGVILDQNGTARMIAEQLLRLVPENAAMTLNIVIVTVIVFLFRMIFIVPTSAVIVIFPVMLSYADMTGIPALSLAFIVIMIIGGTNILPIHSPTLYFAFKEGVLSRKDHYIMAAFSSFTFLVISILAASFYWIFW</sequence>
<evidence type="ECO:0000256" key="2">
    <source>
        <dbReference type="ARBA" id="ARBA00022692"/>
    </source>
</evidence>
<dbReference type="PANTHER" id="PTHR10283">
    <property type="entry name" value="SOLUTE CARRIER FAMILY 13 MEMBER"/>
    <property type="match status" value="1"/>
</dbReference>
<keyword evidence="4 5" id="KW-0472">Membrane</keyword>
<name>A0AA94KVH6_9STAP</name>
<reference evidence="6 7" key="1">
    <citation type="submission" date="2016-10" db="EMBL/GenBank/DDBJ databases">
        <authorList>
            <person name="Varghese N."/>
            <person name="Submissions S."/>
        </authorList>
    </citation>
    <scope>NUCLEOTIDE SEQUENCE [LARGE SCALE GENOMIC DNA]</scope>
    <source>
        <strain evidence="6 7">CGMCC 1.6501</strain>
    </source>
</reference>
<dbReference type="Proteomes" id="UP000183090">
    <property type="component" value="Unassembled WGS sequence"/>
</dbReference>
<protein>
    <submittedName>
        <fullName evidence="6">Anion transporter</fullName>
    </submittedName>
</protein>
<evidence type="ECO:0000256" key="5">
    <source>
        <dbReference type="SAM" id="Phobius"/>
    </source>
</evidence>
<proteinExistence type="predicted"/>
<dbReference type="EMBL" id="FOTB01000002">
    <property type="protein sequence ID" value="SFK68925.1"/>
    <property type="molecule type" value="Genomic_DNA"/>
</dbReference>
<feature type="transmembrane region" description="Helical" evidence="5">
    <location>
        <begin position="218"/>
        <end position="244"/>
    </location>
</feature>
<dbReference type="GO" id="GO:0005886">
    <property type="term" value="C:plasma membrane"/>
    <property type="evidence" value="ECO:0007669"/>
    <property type="project" value="TreeGrafter"/>
</dbReference>
<comment type="subcellular location">
    <subcellularLocation>
        <location evidence="1">Membrane</location>
        <topology evidence="1">Multi-pass membrane protein</topology>
    </subcellularLocation>
</comment>
<feature type="transmembrane region" description="Helical" evidence="5">
    <location>
        <begin position="409"/>
        <end position="430"/>
    </location>
</feature>
<feature type="transmembrane region" description="Helical" evidence="5">
    <location>
        <begin position="450"/>
        <end position="474"/>
    </location>
</feature>
<evidence type="ECO:0000256" key="1">
    <source>
        <dbReference type="ARBA" id="ARBA00004141"/>
    </source>
</evidence>
<feature type="transmembrane region" description="Helical" evidence="5">
    <location>
        <begin position="85"/>
        <end position="110"/>
    </location>
</feature>
<organism evidence="6 7">
    <name type="scientific">Salinicoccus halodurans</name>
    <dbReference type="NCBI Taxonomy" id="407035"/>
    <lineage>
        <taxon>Bacteria</taxon>
        <taxon>Bacillati</taxon>
        <taxon>Bacillota</taxon>
        <taxon>Bacilli</taxon>
        <taxon>Bacillales</taxon>
        <taxon>Staphylococcaceae</taxon>
        <taxon>Salinicoccus</taxon>
    </lineage>
</organism>
<dbReference type="Pfam" id="PF00939">
    <property type="entry name" value="Na_sulph_symp"/>
    <property type="match status" value="1"/>
</dbReference>
<keyword evidence="3 5" id="KW-1133">Transmembrane helix</keyword>
<feature type="transmembrane region" description="Helical" evidence="5">
    <location>
        <begin position="298"/>
        <end position="314"/>
    </location>
</feature>
<feature type="transmembrane region" description="Helical" evidence="5">
    <location>
        <begin position="326"/>
        <end position="345"/>
    </location>
</feature>
<dbReference type="PANTHER" id="PTHR10283:SF125">
    <property type="entry name" value="MG(2+)_CITRATE COMPLEX SECONDARY TRANSPORTER"/>
    <property type="match status" value="1"/>
</dbReference>
<feature type="transmembrane region" description="Helical" evidence="5">
    <location>
        <begin position="365"/>
        <end position="397"/>
    </location>
</feature>
<gene>
    <name evidence="6" type="ORF">SAMN05216235_1189</name>
</gene>
<evidence type="ECO:0000313" key="7">
    <source>
        <dbReference type="Proteomes" id="UP000183090"/>
    </source>
</evidence>
<comment type="caution">
    <text evidence="6">The sequence shown here is derived from an EMBL/GenBank/DDBJ whole genome shotgun (WGS) entry which is preliminary data.</text>
</comment>
<evidence type="ECO:0000313" key="6">
    <source>
        <dbReference type="EMBL" id="SFK68925.1"/>
    </source>
</evidence>
<evidence type="ECO:0000256" key="3">
    <source>
        <dbReference type="ARBA" id="ARBA00022989"/>
    </source>
</evidence>
<dbReference type="InterPro" id="IPR001898">
    <property type="entry name" value="SLC13A/DASS"/>
</dbReference>
<dbReference type="AlphaFoldDB" id="A0AA94KVH6"/>
<feature type="transmembrane region" description="Helical" evidence="5">
    <location>
        <begin position="275"/>
        <end position="292"/>
    </location>
</feature>
<dbReference type="GO" id="GO:0022857">
    <property type="term" value="F:transmembrane transporter activity"/>
    <property type="evidence" value="ECO:0007669"/>
    <property type="project" value="InterPro"/>
</dbReference>
<keyword evidence="2 5" id="KW-0812">Transmembrane</keyword>
<feature type="transmembrane region" description="Helical" evidence="5">
    <location>
        <begin position="40"/>
        <end position="56"/>
    </location>
</feature>
<evidence type="ECO:0000256" key="4">
    <source>
        <dbReference type="ARBA" id="ARBA00023136"/>
    </source>
</evidence>
<accession>A0AA94KVH6</accession>
<feature type="transmembrane region" description="Helical" evidence="5">
    <location>
        <begin position="131"/>
        <end position="150"/>
    </location>
</feature>